<keyword evidence="3" id="KW-0378">Hydrolase</keyword>
<dbReference type="SUPFAM" id="SSF54001">
    <property type="entry name" value="Cysteine proteinases"/>
    <property type="match status" value="1"/>
</dbReference>
<accession>A0AAE1BDL1</accession>
<dbReference type="GO" id="GO:0008234">
    <property type="term" value="F:cysteine-type peptidase activity"/>
    <property type="evidence" value="ECO:0007669"/>
    <property type="project" value="UniProtKB-KW"/>
</dbReference>
<keyword evidence="2" id="KW-0645">Protease</keyword>
<keyword evidence="4" id="KW-0788">Thiol protease</keyword>
<gene>
    <name evidence="10" type="ORF">RRG08_059813</name>
</gene>
<dbReference type="Gene3D" id="3.90.70.10">
    <property type="entry name" value="Cysteine proteinases"/>
    <property type="match status" value="1"/>
</dbReference>
<dbReference type="InterPro" id="IPR013201">
    <property type="entry name" value="Prot_inhib_I29"/>
</dbReference>
<dbReference type="InterPro" id="IPR038765">
    <property type="entry name" value="Papain-like_cys_pep_sf"/>
</dbReference>
<dbReference type="PANTHER" id="PTHR12411">
    <property type="entry name" value="CYSTEINE PROTEASE FAMILY C1-RELATED"/>
    <property type="match status" value="1"/>
</dbReference>
<evidence type="ECO:0000256" key="2">
    <source>
        <dbReference type="ARBA" id="ARBA00022670"/>
    </source>
</evidence>
<feature type="signal peptide" evidence="7">
    <location>
        <begin position="1"/>
        <end position="19"/>
    </location>
</feature>
<dbReference type="FunFam" id="3.90.70.10:FF:000087">
    <property type="entry name" value="Counting factor associated protein D"/>
    <property type="match status" value="1"/>
</dbReference>
<protein>
    <recommendedName>
        <fullName evidence="12">Counting factor associated protein D</fullName>
    </recommendedName>
</protein>
<reference evidence="10" key="1">
    <citation type="journal article" date="2023" name="G3 (Bethesda)">
        <title>A reference genome for the long-term kleptoplast-retaining sea slug Elysia crispata morphotype clarki.</title>
        <authorList>
            <person name="Eastman K.E."/>
            <person name="Pendleton A.L."/>
            <person name="Shaikh M.A."/>
            <person name="Suttiyut T."/>
            <person name="Ogas R."/>
            <person name="Tomko P."/>
            <person name="Gavelis G."/>
            <person name="Widhalm J.R."/>
            <person name="Wisecaver J.H."/>
        </authorList>
    </citation>
    <scope>NUCLEOTIDE SEQUENCE</scope>
    <source>
        <strain evidence="10">ECLA1</strain>
    </source>
</reference>
<dbReference type="PRINTS" id="PR00705">
    <property type="entry name" value="PAPAIN"/>
</dbReference>
<comment type="similarity">
    <text evidence="1">Belongs to the peptidase C1 family.</text>
</comment>
<dbReference type="SMART" id="SM00848">
    <property type="entry name" value="Inhibitor_I29"/>
    <property type="match status" value="1"/>
</dbReference>
<evidence type="ECO:0000259" key="9">
    <source>
        <dbReference type="SMART" id="SM00848"/>
    </source>
</evidence>
<feature type="domain" description="Peptidase C1A papain C-terminal" evidence="8">
    <location>
        <begin position="324"/>
        <end position="541"/>
    </location>
</feature>
<evidence type="ECO:0000313" key="10">
    <source>
        <dbReference type="EMBL" id="KAK3803950.1"/>
    </source>
</evidence>
<feature type="domain" description="Cathepsin propeptide inhibitor" evidence="9">
    <location>
        <begin position="241"/>
        <end position="296"/>
    </location>
</feature>
<keyword evidence="5" id="KW-0865">Zymogen</keyword>
<dbReference type="Proteomes" id="UP001283361">
    <property type="component" value="Unassembled WGS sequence"/>
</dbReference>
<organism evidence="10 11">
    <name type="scientific">Elysia crispata</name>
    <name type="common">lettuce slug</name>
    <dbReference type="NCBI Taxonomy" id="231223"/>
    <lineage>
        <taxon>Eukaryota</taxon>
        <taxon>Metazoa</taxon>
        <taxon>Spiralia</taxon>
        <taxon>Lophotrochozoa</taxon>
        <taxon>Mollusca</taxon>
        <taxon>Gastropoda</taxon>
        <taxon>Heterobranchia</taxon>
        <taxon>Euthyneura</taxon>
        <taxon>Panpulmonata</taxon>
        <taxon>Sacoglossa</taxon>
        <taxon>Placobranchoidea</taxon>
        <taxon>Plakobranchidae</taxon>
        <taxon>Elysia</taxon>
    </lineage>
</organism>
<dbReference type="SMART" id="SM00645">
    <property type="entry name" value="Pept_C1"/>
    <property type="match status" value="1"/>
</dbReference>
<feature type="chain" id="PRO_5041991797" description="Counting factor associated protein D" evidence="7">
    <location>
        <begin position="20"/>
        <end position="543"/>
    </location>
</feature>
<evidence type="ECO:0000256" key="7">
    <source>
        <dbReference type="SAM" id="SignalP"/>
    </source>
</evidence>
<evidence type="ECO:0000256" key="1">
    <source>
        <dbReference type="ARBA" id="ARBA00008455"/>
    </source>
</evidence>
<evidence type="ECO:0000256" key="5">
    <source>
        <dbReference type="ARBA" id="ARBA00023145"/>
    </source>
</evidence>
<keyword evidence="7" id="KW-0732">Signal</keyword>
<dbReference type="Pfam" id="PF08246">
    <property type="entry name" value="Inhibitor_I29"/>
    <property type="match status" value="1"/>
</dbReference>
<comment type="caution">
    <text evidence="10">The sequence shown here is derived from an EMBL/GenBank/DDBJ whole genome shotgun (WGS) entry which is preliminary data.</text>
</comment>
<evidence type="ECO:0008006" key="12">
    <source>
        <dbReference type="Google" id="ProtNLM"/>
    </source>
</evidence>
<dbReference type="CDD" id="cd02248">
    <property type="entry name" value="Peptidase_C1A"/>
    <property type="match status" value="1"/>
</dbReference>
<dbReference type="InterPro" id="IPR000169">
    <property type="entry name" value="Pept_cys_AS"/>
</dbReference>
<dbReference type="AlphaFoldDB" id="A0AAE1BDL1"/>
<name>A0AAE1BDL1_9GAST</name>
<keyword evidence="6" id="KW-1015">Disulfide bond</keyword>
<evidence type="ECO:0000256" key="4">
    <source>
        <dbReference type="ARBA" id="ARBA00022807"/>
    </source>
</evidence>
<dbReference type="GO" id="GO:0006508">
    <property type="term" value="P:proteolysis"/>
    <property type="evidence" value="ECO:0007669"/>
    <property type="project" value="UniProtKB-KW"/>
</dbReference>
<dbReference type="PROSITE" id="PS00640">
    <property type="entry name" value="THIOL_PROTEASE_ASN"/>
    <property type="match status" value="1"/>
</dbReference>
<proteinExistence type="inferred from homology"/>
<dbReference type="InterPro" id="IPR039417">
    <property type="entry name" value="Peptidase_C1A_papain-like"/>
</dbReference>
<keyword evidence="11" id="KW-1185">Reference proteome</keyword>
<dbReference type="InterPro" id="IPR025661">
    <property type="entry name" value="Pept_asp_AS"/>
</dbReference>
<evidence type="ECO:0000256" key="6">
    <source>
        <dbReference type="ARBA" id="ARBA00023157"/>
    </source>
</evidence>
<evidence type="ECO:0000256" key="3">
    <source>
        <dbReference type="ARBA" id="ARBA00022801"/>
    </source>
</evidence>
<evidence type="ECO:0000259" key="8">
    <source>
        <dbReference type="SMART" id="SM00645"/>
    </source>
</evidence>
<dbReference type="PROSITE" id="PS00139">
    <property type="entry name" value="THIOL_PROTEASE_CYS"/>
    <property type="match status" value="1"/>
</dbReference>
<evidence type="ECO:0000313" key="11">
    <source>
        <dbReference type="Proteomes" id="UP001283361"/>
    </source>
</evidence>
<dbReference type="PROSITE" id="PS00639">
    <property type="entry name" value="THIOL_PROTEASE_HIS"/>
    <property type="match status" value="1"/>
</dbReference>
<sequence>MATFVGTLTFLCLFGISLCIDPPVYSKTYRATGTIRLPYAEIVEPFKAFYDAGTQRSRVDYYNGIQSTILLGPKSSPPYGASFLVVPVSTQTVMNKVSCFKVNGSKEMPIENTDILPDLTGFKFVGVEVISNMKANTFQLVNTEGKKVNTYTFWASAEDNRPMRYEMMGYDSLIGSHYDKYYVDYESFVAPAVFTDKDFSVPAGMSCGDFPGPGQSHHQAVEMEPIKEFVHHYDAHVDDSFETFKKVHKKDYKPHEHEPRKHIFRQNLRYINSKNRAGLSYKMSVNHLAAHTDKEMKLMRGFRYTHGDRGGKTFSSDMLKNTDAPDQWDWRLIGAVTPVKDQAICGSCWSFGTTGTIEGANFLKTGKLVRLSQQELVDCSWGFGNNGCDGGEDFRAYKYMMANGGLTSEELYRPYQAIDSTCLKDKAQNVVQISNYTILPQGDLNSLKLAVYEKGPISVAIDASHKSLSFYANGVYYEPECKSDPDHLDHAVLAVGYGTLNGQKYWLVKNSWSTYWGNSGYVLMSQKDNNCGVATAASFVQIK</sequence>
<dbReference type="InterPro" id="IPR013128">
    <property type="entry name" value="Peptidase_C1A"/>
</dbReference>
<dbReference type="InterPro" id="IPR000668">
    <property type="entry name" value="Peptidase_C1A_C"/>
</dbReference>
<dbReference type="Pfam" id="PF00112">
    <property type="entry name" value="Peptidase_C1"/>
    <property type="match status" value="1"/>
</dbReference>
<dbReference type="EMBL" id="JAWDGP010000077">
    <property type="protein sequence ID" value="KAK3803950.1"/>
    <property type="molecule type" value="Genomic_DNA"/>
</dbReference>
<dbReference type="InterPro" id="IPR025660">
    <property type="entry name" value="Pept_his_AS"/>
</dbReference>